<evidence type="ECO:0000313" key="3">
    <source>
        <dbReference type="Proteomes" id="UP001218218"/>
    </source>
</evidence>
<dbReference type="Proteomes" id="UP001218218">
    <property type="component" value="Unassembled WGS sequence"/>
</dbReference>
<organism evidence="2 3">
    <name type="scientific">Mycena albidolilacea</name>
    <dbReference type="NCBI Taxonomy" id="1033008"/>
    <lineage>
        <taxon>Eukaryota</taxon>
        <taxon>Fungi</taxon>
        <taxon>Dikarya</taxon>
        <taxon>Basidiomycota</taxon>
        <taxon>Agaricomycotina</taxon>
        <taxon>Agaricomycetes</taxon>
        <taxon>Agaricomycetidae</taxon>
        <taxon>Agaricales</taxon>
        <taxon>Marasmiineae</taxon>
        <taxon>Mycenaceae</taxon>
        <taxon>Mycena</taxon>
    </lineage>
</organism>
<keyword evidence="1" id="KW-0472">Membrane</keyword>
<dbReference type="AlphaFoldDB" id="A0AAD7F5W5"/>
<name>A0AAD7F5W5_9AGAR</name>
<reference evidence="2" key="1">
    <citation type="submission" date="2023-03" db="EMBL/GenBank/DDBJ databases">
        <title>Massive genome expansion in bonnet fungi (Mycena s.s.) driven by repeated elements and novel gene families across ecological guilds.</title>
        <authorList>
            <consortium name="Lawrence Berkeley National Laboratory"/>
            <person name="Harder C.B."/>
            <person name="Miyauchi S."/>
            <person name="Viragh M."/>
            <person name="Kuo A."/>
            <person name="Thoen E."/>
            <person name="Andreopoulos B."/>
            <person name="Lu D."/>
            <person name="Skrede I."/>
            <person name="Drula E."/>
            <person name="Henrissat B."/>
            <person name="Morin E."/>
            <person name="Kohler A."/>
            <person name="Barry K."/>
            <person name="LaButti K."/>
            <person name="Morin E."/>
            <person name="Salamov A."/>
            <person name="Lipzen A."/>
            <person name="Mereny Z."/>
            <person name="Hegedus B."/>
            <person name="Baldrian P."/>
            <person name="Stursova M."/>
            <person name="Weitz H."/>
            <person name="Taylor A."/>
            <person name="Grigoriev I.V."/>
            <person name="Nagy L.G."/>
            <person name="Martin F."/>
            <person name="Kauserud H."/>
        </authorList>
    </citation>
    <scope>NUCLEOTIDE SEQUENCE</scope>
    <source>
        <strain evidence="2">CBHHK002</strain>
    </source>
</reference>
<evidence type="ECO:0000313" key="2">
    <source>
        <dbReference type="EMBL" id="KAJ7367371.1"/>
    </source>
</evidence>
<dbReference type="EMBL" id="JARIHO010000002">
    <property type="protein sequence ID" value="KAJ7367371.1"/>
    <property type="molecule type" value="Genomic_DNA"/>
</dbReference>
<protein>
    <submittedName>
        <fullName evidence="2">Uncharacterized protein</fullName>
    </submittedName>
</protein>
<gene>
    <name evidence="2" type="ORF">DFH08DRAFT_1072643</name>
</gene>
<accession>A0AAD7F5W5</accession>
<sequence length="493" mass="54817">MPLLSSLSFDKYLPSSDYLATLVNLMQQLSLRRNLNIRQTVTAFHDKHAAWAGPGEALTALHRQSHLRTAFSGLFFVTLYLFGASALHITTPSSLSLFSGNKTSAGYASLDSSHPHFLSPLISPSIFSNGIPVLPMLGLMQKANATLGLHGNILSDVPRSIYQAYYDRPPAQKFQNPKRNCFQRYVRKPGRSGTMRNVTDGNYRPLRVFTPYGIRFIPQEYMVEDQALTSQTLLLVASVNITDNEGHNGSTFAVDPSFNPLPSNWFDSFVQDRPKTFDPVVIACSLASSSPGITLDPISINITQGSIAVNPRKTHRVWSVWTEPPRSDEPLIQSWASIFLDTSTSPDIATTCDDPHLWPNRDNLCQMNDYLTVVERYVNDRLGIRPWSESSSTVYNTSVNLHDLENVLEDLTAAVFWGAANFPGTKLDSAELRDLGNVVNVTTYESNVQLTINETPLLVGLLCSVGLLCIALYLVRWPRETQIGTELDMVQFI</sequence>
<comment type="caution">
    <text evidence="2">The sequence shown here is derived from an EMBL/GenBank/DDBJ whole genome shotgun (WGS) entry which is preliminary data.</text>
</comment>
<proteinExistence type="predicted"/>
<evidence type="ECO:0000256" key="1">
    <source>
        <dbReference type="SAM" id="Phobius"/>
    </source>
</evidence>
<keyword evidence="1" id="KW-1133">Transmembrane helix</keyword>
<keyword evidence="3" id="KW-1185">Reference proteome</keyword>
<feature type="transmembrane region" description="Helical" evidence="1">
    <location>
        <begin position="457"/>
        <end position="475"/>
    </location>
</feature>
<keyword evidence="1" id="KW-0812">Transmembrane</keyword>